<sequence length="111" mass="13230">MRIHRYLLFRLLRGVDKEELPGHLADRFRFSREPEPFRNLPDPLLRDSDQDHLVERIRALHFRELCGERARTFTCARHGGKKTHRSLTKTKNPHAPDCERQSETDKCTNHF</sequence>
<dbReference type="EMBL" id="CP137641">
    <property type="protein sequence ID" value="WOX56521.1"/>
    <property type="molecule type" value="Genomic_DNA"/>
</dbReference>
<organism evidence="2 3">
    <name type="scientific">Methanoculleus palmolei</name>
    <dbReference type="NCBI Taxonomy" id="72612"/>
    <lineage>
        <taxon>Archaea</taxon>
        <taxon>Methanobacteriati</taxon>
        <taxon>Methanobacteriota</taxon>
        <taxon>Stenosarchaea group</taxon>
        <taxon>Methanomicrobia</taxon>
        <taxon>Methanomicrobiales</taxon>
        <taxon>Methanomicrobiaceae</taxon>
        <taxon>Methanoculleus</taxon>
    </lineage>
</organism>
<feature type="region of interest" description="Disordered" evidence="1">
    <location>
        <begin position="77"/>
        <end position="111"/>
    </location>
</feature>
<evidence type="ECO:0000256" key="1">
    <source>
        <dbReference type="SAM" id="MobiDB-lite"/>
    </source>
</evidence>
<feature type="compositionally biased region" description="Basic and acidic residues" evidence="1">
    <location>
        <begin position="94"/>
        <end position="111"/>
    </location>
</feature>
<keyword evidence="3" id="KW-1185">Reference proteome</keyword>
<evidence type="ECO:0008006" key="4">
    <source>
        <dbReference type="Google" id="ProtNLM"/>
    </source>
</evidence>
<reference evidence="2 3" key="1">
    <citation type="submission" date="2023-10" db="EMBL/GenBank/DDBJ databases">
        <title>The complete genome sequence of Methanoculleus palmolei DSM 4273.</title>
        <authorList>
            <person name="Lai S.-J."/>
            <person name="You Y.-T."/>
            <person name="Chen S.-C."/>
        </authorList>
    </citation>
    <scope>NUCLEOTIDE SEQUENCE [LARGE SCALE GENOMIC DNA]</scope>
    <source>
        <strain evidence="2 3">DSM 4273</strain>
    </source>
</reference>
<gene>
    <name evidence="2" type="ORF">R6Y95_04100</name>
</gene>
<proteinExistence type="predicted"/>
<name>A0ABD8AAG3_9EURY</name>
<accession>A0ABD8AAG3</accession>
<feature type="compositionally biased region" description="Basic residues" evidence="1">
    <location>
        <begin position="78"/>
        <end position="92"/>
    </location>
</feature>
<dbReference type="AlphaFoldDB" id="A0ABD8AAG3"/>
<dbReference type="Proteomes" id="UP001626603">
    <property type="component" value="Chromosome"/>
</dbReference>
<evidence type="ECO:0000313" key="2">
    <source>
        <dbReference type="EMBL" id="WOX56521.1"/>
    </source>
</evidence>
<evidence type="ECO:0000313" key="3">
    <source>
        <dbReference type="Proteomes" id="UP001626603"/>
    </source>
</evidence>
<protein>
    <recommendedName>
        <fullName evidence="4">Transposase InsH N-terminal domain-containing protein</fullName>
    </recommendedName>
</protein>